<comment type="caution">
    <text evidence="1">The sequence shown here is derived from an EMBL/GenBank/DDBJ whole genome shotgun (WGS) entry which is preliminary data.</text>
</comment>
<organism evidence="1 2">
    <name type="scientific">Boeremia exigua</name>
    <dbReference type="NCBI Taxonomy" id="749465"/>
    <lineage>
        <taxon>Eukaryota</taxon>
        <taxon>Fungi</taxon>
        <taxon>Dikarya</taxon>
        <taxon>Ascomycota</taxon>
        <taxon>Pezizomycotina</taxon>
        <taxon>Dothideomycetes</taxon>
        <taxon>Pleosporomycetidae</taxon>
        <taxon>Pleosporales</taxon>
        <taxon>Pleosporineae</taxon>
        <taxon>Didymellaceae</taxon>
        <taxon>Boeremia</taxon>
    </lineage>
</organism>
<gene>
    <name evidence="1" type="ORF">OPT61_g6586</name>
</gene>
<dbReference type="EMBL" id="JAPHNI010000482">
    <property type="protein sequence ID" value="KAJ8110613.1"/>
    <property type="molecule type" value="Genomic_DNA"/>
</dbReference>
<evidence type="ECO:0000313" key="2">
    <source>
        <dbReference type="Proteomes" id="UP001153331"/>
    </source>
</evidence>
<evidence type="ECO:0000313" key="1">
    <source>
        <dbReference type="EMBL" id="KAJ8110613.1"/>
    </source>
</evidence>
<reference evidence="1" key="1">
    <citation type="submission" date="2022-11" db="EMBL/GenBank/DDBJ databases">
        <title>Genome Sequence of Boeremia exigua.</title>
        <authorList>
            <person name="Buettner E."/>
        </authorList>
    </citation>
    <scope>NUCLEOTIDE SEQUENCE</scope>
    <source>
        <strain evidence="1">CU02</strain>
    </source>
</reference>
<sequence length="312" mass="35699">MAQITILLRDFPTFTYTRAAKDAVARHTGGAKPPRTRHKAVSFYKDRKDYTRRVTENLIDTRRWEGRPKPRGYPTGLAFPGDVLKAAMYSRAYLRERDRSGRKSKKDKTEKKAPTRHITNAITAIWRTCESCGGTADTADQLCACTTTPWDAQSTEDWINQNIKLRWISDDLGVGAYARQAIKKDTIIAEYVGEIVHTEDFFSHYQFDIGNDANTTFAIIDALRTGNWTRFINHACQSNTEFSLVRVGQGLRCVVTAEQYIRKGAEVTVHYGDEFWKSRNRQGIWCGCTSKKCDWNQVAGRERKKAGRKRLR</sequence>
<protein>
    <submittedName>
        <fullName evidence="1">Uncharacterized protein</fullName>
    </submittedName>
</protein>
<keyword evidence="2" id="KW-1185">Reference proteome</keyword>
<name>A0ACC2I682_9PLEO</name>
<accession>A0ACC2I682</accession>
<proteinExistence type="predicted"/>
<dbReference type="Proteomes" id="UP001153331">
    <property type="component" value="Unassembled WGS sequence"/>
</dbReference>